<dbReference type="InParanoid" id="A0A0N7KTM3"/>
<reference evidence="2 3" key="2">
    <citation type="journal article" date="2013" name="Plant Cell Physiol.">
        <title>Rice Annotation Project Database (RAP-DB): an integrative and interactive database for rice genomics.</title>
        <authorList>
            <person name="Sakai H."/>
            <person name="Lee S.S."/>
            <person name="Tanaka T."/>
            <person name="Numa H."/>
            <person name="Kim J."/>
            <person name="Kawahara Y."/>
            <person name="Wakimoto H."/>
            <person name="Yang C.C."/>
            <person name="Iwamoto M."/>
            <person name="Abe T."/>
            <person name="Yamada Y."/>
            <person name="Muto A."/>
            <person name="Inokuchi H."/>
            <person name="Ikemura T."/>
            <person name="Matsumoto T."/>
            <person name="Sasaki T."/>
            <person name="Itoh T."/>
        </authorList>
    </citation>
    <scope>NUCLEOTIDE SEQUENCE [LARGE SCALE GENOMIC DNA]</scope>
    <source>
        <strain evidence="3">cv. Nipponbare</strain>
    </source>
</reference>
<proteinExistence type="predicted"/>
<accession>A0A0N7KTM3</accession>
<sequence length="449" mass="49503">MDGSIGIAHGGVEALDAAAHDAVEHLAHLPLERLEPVSHGGAHGGELRRGLPHVGLPVAEERDRRRVDGVGKLLRGLLEDMDFLEEAAGVAPVLALSLLGEAFLQGEERRRPRERGAGRRRGEVVRLERGGAVGARDGGDERPRDEVEHAAHGVDGRREARLVRARRGQAGPDRLQLPRRRPRAGHAPREGAEVGRGGGAGERRAGRGRARAAEGAVAVGREERRDATAPGRRGVVHEQHREIGQRLARAAELALVDLPRREQHGRRDVREPLPPPHLINAIPRRVAHIERLDRPLMELHHQLLPGRRERAAASRLRHEHPELLLAQNKRLKKPPDPRHGQDLLPSTTTTTTTTAASPLHLPRQELAEARREMALERLQVGLLARRHGHVVAAQREEGAAEGEGRRGRRRALVFRHRHRLRRDRRRDLARARAAAAAVGNGARKEKGNG</sequence>
<feature type="compositionally biased region" description="Basic residues" evidence="1">
    <location>
        <begin position="177"/>
        <end position="186"/>
    </location>
</feature>
<keyword evidence="3" id="KW-1185">Reference proteome</keyword>
<gene>
    <name evidence="2" type="ordered locus">Os12g0164450</name>
    <name evidence="2" type="ORF">OSNPB_120164450</name>
</gene>
<feature type="region of interest" description="Disordered" evidence="1">
    <location>
        <begin position="107"/>
        <end position="238"/>
    </location>
</feature>
<dbReference type="PaxDb" id="39947-A0A0N7KTM3"/>
<evidence type="ECO:0000313" key="2">
    <source>
        <dbReference type="EMBL" id="BAT16018.1"/>
    </source>
</evidence>
<dbReference type="Proteomes" id="UP000059680">
    <property type="component" value="Chromosome 12"/>
</dbReference>
<reference evidence="2 3" key="3">
    <citation type="journal article" date="2013" name="Rice">
        <title>Improvement of the Oryza sativa Nipponbare reference genome using next generation sequence and optical map data.</title>
        <authorList>
            <person name="Kawahara Y."/>
            <person name="de la Bastide M."/>
            <person name="Hamilton J.P."/>
            <person name="Kanamori H."/>
            <person name="McCombie W.R."/>
            <person name="Ouyang S."/>
            <person name="Schwartz D.C."/>
            <person name="Tanaka T."/>
            <person name="Wu J."/>
            <person name="Zhou S."/>
            <person name="Childs K.L."/>
            <person name="Davidson R.M."/>
            <person name="Lin H."/>
            <person name="Quesada-Ocampo L."/>
            <person name="Vaillancourt B."/>
            <person name="Sakai H."/>
            <person name="Lee S.S."/>
            <person name="Kim J."/>
            <person name="Numa H."/>
            <person name="Itoh T."/>
            <person name="Buell C.R."/>
            <person name="Matsumoto T."/>
        </authorList>
    </citation>
    <scope>NUCLEOTIDE SEQUENCE [LARGE SCALE GENOMIC DNA]</scope>
    <source>
        <strain evidence="3">cv. Nipponbare</strain>
    </source>
</reference>
<feature type="compositionally biased region" description="Basic and acidic residues" evidence="1">
    <location>
        <begin position="107"/>
        <end position="129"/>
    </location>
</feature>
<reference evidence="3" key="1">
    <citation type="journal article" date="2005" name="Nature">
        <title>The map-based sequence of the rice genome.</title>
        <authorList>
            <consortium name="International rice genome sequencing project (IRGSP)"/>
            <person name="Matsumoto T."/>
            <person name="Wu J."/>
            <person name="Kanamori H."/>
            <person name="Katayose Y."/>
            <person name="Fujisawa M."/>
            <person name="Namiki N."/>
            <person name="Mizuno H."/>
            <person name="Yamamoto K."/>
            <person name="Antonio B.A."/>
            <person name="Baba T."/>
            <person name="Sakata K."/>
            <person name="Nagamura Y."/>
            <person name="Aoki H."/>
            <person name="Arikawa K."/>
            <person name="Arita K."/>
            <person name="Bito T."/>
            <person name="Chiden Y."/>
            <person name="Fujitsuka N."/>
            <person name="Fukunaka R."/>
            <person name="Hamada M."/>
            <person name="Harada C."/>
            <person name="Hayashi A."/>
            <person name="Hijishita S."/>
            <person name="Honda M."/>
            <person name="Hosokawa S."/>
            <person name="Ichikawa Y."/>
            <person name="Idonuma A."/>
            <person name="Iijima M."/>
            <person name="Ikeda M."/>
            <person name="Ikeno M."/>
            <person name="Ito K."/>
            <person name="Ito S."/>
            <person name="Ito T."/>
            <person name="Ito Y."/>
            <person name="Ito Y."/>
            <person name="Iwabuchi A."/>
            <person name="Kamiya K."/>
            <person name="Karasawa W."/>
            <person name="Kurita K."/>
            <person name="Katagiri S."/>
            <person name="Kikuta A."/>
            <person name="Kobayashi H."/>
            <person name="Kobayashi N."/>
            <person name="Machita K."/>
            <person name="Maehara T."/>
            <person name="Masukawa M."/>
            <person name="Mizubayashi T."/>
            <person name="Mukai Y."/>
            <person name="Nagasaki H."/>
            <person name="Nagata Y."/>
            <person name="Naito S."/>
            <person name="Nakashima M."/>
            <person name="Nakama Y."/>
            <person name="Nakamichi Y."/>
            <person name="Nakamura M."/>
            <person name="Meguro A."/>
            <person name="Negishi M."/>
            <person name="Ohta I."/>
            <person name="Ohta T."/>
            <person name="Okamoto M."/>
            <person name="Ono N."/>
            <person name="Saji S."/>
            <person name="Sakaguchi M."/>
            <person name="Sakai K."/>
            <person name="Shibata M."/>
            <person name="Shimokawa T."/>
            <person name="Song J."/>
            <person name="Takazaki Y."/>
            <person name="Terasawa K."/>
            <person name="Tsugane M."/>
            <person name="Tsuji K."/>
            <person name="Ueda S."/>
            <person name="Waki K."/>
            <person name="Yamagata H."/>
            <person name="Yamamoto M."/>
            <person name="Yamamoto S."/>
            <person name="Yamane H."/>
            <person name="Yoshiki S."/>
            <person name="Yoshihara R."/>
            <person name="Yukawa K."/>
            <person name="Zhong H."/>
            <person name="Yano M."/>
            <person name="Yuan Q."/>
            <person name="Ouyang S."/>
            <person name="Liu J."/>
            <person name="Jones K.M."/>
            <person name="Gansberger K."/>
            <person name="Moffat K."/>
            <person name="Hill J."/>
            <person name="Bera J."/>
            <person name="Fadrosh D."/>
            <person name="Jin S."/>
            <person name="Johri S."/>
            <person name="Kim M."/>
            <person name="Overton L."/>
            <person name="Reardon M."/>
            <person name="Tsitrin T."/>
            <person name="Vuong H."/>
            <person name="Weaver B."/>
            <person name="Ciecko A."/>
            <person name="Tallon L."/>
            <person name="Jackson J."/>
            <person name="Pai G."/>
            <person name="Aken S.V."/>
            <person name="Utterback T."/>
            <person name="Reidmuller S."/>
            <person name="Feldblyum T."/>
            <person name="Hsiao J."/>
            <person name="Zismann V."/>
            <person name="Iobst S."/>
            <person name="de Vazeille A.R."/>
            <person name="Buell C.R."/>
            <person name="Ying K."/>
            <person name="Li Y."/>
            <person name="Lu T."/>
            <person name="Huang Y."/>
            <person name="Zhao Q."/>
            <person name="Feng Q."/>
            <person name="Zhang L."/>
            <person name="Zhu J."/>
            <person name="Weng Q."/>
            <person name="Mu J."/>
            <person name="Lu Y."/>
            <person name="Fan D."/>
            <person name="Liu Y."/>
            <person name="Guan J."/>
            <person name="Zhang Y."/>
            <person name="Yu S."/>
            <person name="Liu X."/>
            <person name="Zhang Y."/>
            <person name="Hong G."/>
            <person name="Han B."/>
            <person name="Choisne N."/>
            <person name="Demange N."/>
            <person name="Orjeda G."/>
            <person name="Samain S."/>
            <person name="Cattolico L."/>
            <person name="Pelletier E."/>
            <person name="Couloux A."/>
            <person name="Segurens B."/>
            <person name="Wincker P."/>
            <person name="D'Hont A."/>
            <person name="Scarpelli C."/>
            <person name="Weissenbach J."/>
            <person name="Salanoubat M."/>
            <person name="Quetier F."/>
            <person name="Yu Y."/>
            <person name="Kim H.R."/>
            <person name="Rambo T."/>
            <person name="Currie J."/>
            <person name="Collura K."/>
            <person name="Luo M."/>
            <person name="Yang T."/>
            <person name="Ammiraju J.S.S."/>
            <person name="Engler F."/>
            <person name="Soderlund C."/>
            <person name="Wing R.A."/>
            <person name="Palmer L.E."/>
            <person name="de la Bastide M."/>
            <person name="Spiegel L."/>
            <person name="Nascimento L."/>
            <person name="Zutavern T."/>
            <person name="O'Shaughnessy A."/>
            <person name="Dike S."/>
            <person name="Dedhia N."/>
            <person name="Preston R."/>
            <person name="Balija V."/>
            <person name="McCombie W.R."/>
            <person name="Chow T."/>
            <person name="Chen H."/>
            <person name="Chung M."/>
            <person name="Chen C."/>
            <person name="Shaw J."/>
            <person name="Wu H."/>
            <person name="Hsiao K."/>
            <person name="Chao Y."/>
            <person name="Chu M."/>
            <person name="Cheng C."/>
            <person name="Hour A."/>
            <person name="Lee P."/>
            <person name="Lin S."/>
            <person name="Lin Y."/>
            <person name="Liou J."/>
            <person name="Liu S."/>
            <person name="Hsing Y."/>
            <person name="Raghuvanshi S."/>
            <person name="Mohanty A."/>
            <person name="Bharti A.K."/>
            <person name="Gaur A."/>
            <person name="Gupta V."/>
            <person name="Kumar D."/>
            <person name="Ravi V."/>
            <person name="Vij S."/>
            <person name="Kapur A."/>
            <person name="Khurana P."/>
            <person name="Khurana P."/>
            <person name="Khurana J.P."/>
            <person name="Tyagi A.K."/>
            <person name="Gaikwad K."/>
            <person name="Singh A."/>
            <person name="Dalal V."/>
            <person name="Srivastava S."/>
            <person name="Dixit A."/>
            <person name="Pal A.K."/>
            <person name="Ghazi I.A."/>
            <person name="Yadav M."/>
            <person name="Pandit A."/>
            <person name="Bhargava A."/>
            <person name="Sureshbabu K."/>
            <person name="Batra K."/>
            <person name="Sharma T.R."/>
            <person name="Mohapatra T."/>
            <person name="Singh N.K."/>
            <person name="Messing J."/>
            <person name="Nelson A.B."/>
            <person name="Fuks G."/>
            <person name="Kavchok S."/>
            <person name="Keizer G."/>
            <person name="Linton E."/>
            <person name="Llaca V."/>
            <person name="Song R."/>
            <person name="Tanyolac B."/>
            <person name="Young S."/>
            <person name="Ho-Il K."/>
            <person name="Hahn J.H."/>
            <person name="Sangsakoo G."/>
            <person name="Vanavichit A."/>
            <person name="de Mattos Luiz.A.T."/>
            <person name="Zimmer P.D."/>
            <person name="Malone G."/>
            <person name="Dellagostin O."/>
            <person name="de Oliveira A.C."/>
            <person name="Bevan M."/>
            <person name="Bancroft I."/>
            <person name="Minx P."/>
            <person name="Cordum H."/>
            <person name="Wilson R."/>
            <person name="Cheng Z."/>
            <person name="Jin W."/>
            <person name="Jiang J."/>
            <person name="Leong S.A."/>
            <person name="Iwama H."/>
            <person name="Gojobori T."/>
            <person name="Itoh T."/>
            <person name="Niimura Y."/>
            <person name="Fujii Y."/>
            <person name="Habara T."/>
            <person name="Sakai H."/>
            <person name="Sato Y."/>
            <person name="Wilson G."/>
            <person name="Kumar K."/>
            <person name="McCouch S."/>
            <person name="Juretic N."/>
            <person name="Hoen D."/>
            <person name="Wright S."/>
            <person name="Bruskiewich R."/>
            <person name="Bureau T."/>
            <person name="Miyao A."/>
            <person name="Hirochika H."/>
            <person name="Nishikawa T."/>
            <person name="Kadowaki K."/>
            <person name="Sugiura M."/>
            <person name="Burr B."/>
            <person name="Sasaki T."/>
        </authorList>
    </citation>
    <scope>NUCLEOTIDE SEQUENCE [LARGE SCALE GENOMIC DNA]</scope>
    <source>
        <strain evidence="3">cv. Nipponbare</strain>
    </source>
</reference>
<evidence type="ECO:0000256" key="1">
    <source>
        <dbReference type="SAM" id="MobiDB-lite"/>
    </source>
</evidence>
<protein>
    <submittedName>
        <fullName evidence="2">Os12g0164450 protein</fullName>
    </submittedName>
</protein>
<name>A0A0N7KTM3_ORYSJ</name>
<dbReference type="EMBL" id="AP014968">
    <property type="protein sequence ID" value="BAT16018.1"/>
    <property type="molecule type" value="Genomic_DNA"/>
</dbReference>
<feature type="region of interest" description="Disordered" evidence="1">
    <location>
        <begin position="326"/>
        <end position="359"/>
    </location>
</feature>
<dbReference type="Gramene" id="Os12t0164450-01">
    <property type="protein sequence ID" value="Os12t0164450-01"/>
    <property type="gene ID" value="Os12g0164450"/>
</dbReference>
<organism evidence="2 3">
    <name type="scientific">Oryza sativa subsp. japonica</name>
    <name type="common">Rice</name>
    <dbReference type="NCBI Taxonomy" id="39947"/>
    <lineage>
        <taxon>Eukaryota</taxon>
        <taxon>Viridiplantae</taxon>
        <taxon>Streptophyta</taxon>
        <taxon>Embryophyta</taxon>
        <taxon>Tracheophyta</taxon>
        <taxon>Spermatophyta</taxon>
        <taxon>Magnoliopsida</taxon>
        <taxon>Liliopsida</taxon>
        <taxon>Poales</taxon>
        <taxon>Poaceae</taxon>
        <taxon>BOP clade</taxon>
        <taxon>Oryzoideae</taxon>
        <taxon>Oryzeae</taxon>
        <taxon>Oryzinae</taxon>
        <taxon>Oryza</taxon>
        <taxon>Oryza sativa</taxon>
    </lineage>
</organism>
<dbReference type="AlphaFoldDB" id="A0A0N7KTM3"/>
<evidence type="ECO:0000313" key="3">
    <source>
        <dbReference type="Proteomes" id="UP000059680"/>
    </source>
</evidence>
<feature type="compositionally biased region" description="Basic and acidic residues" evidence="1">
    <location>
        <begin position="137"/>
        <end position="162"/>
    </location>
</feature>
<dbReference type="OMA" id="QCTDERA"/>